<dbReference type="SUPFAM" id="SSF56349">
    <property type="entry name" value="DNA breaking-rejoining enzymes"/>
    <property type="match status" value="1"/>
</dbReference>
<comment type="caution">
    <text evidence="1">The sequence shown here is derived from an EMBL/GenBank/DDBJ whole genome shotgun (WGS) entry which is preliminary data.</text>
</comment>
<evidence type="ECO:0000313" key="2">
    <source>
        <dbReference type="Proteomes" id="UP000600080"/>
    </source>
</evidence>
<name>A0ABQ2J342_9ACTN</name>
<dbReference type="EMBL" id="BMND01000003">
    <property type="protein sequence ID" value="GGN36056.1"/>
    <property type="molecule type" value="Genomic_DNA"/>
</dbReference>
<accession>A0ABQ2J342</accession>
<proteinExistence type="predicted"/>
<sequence>MTEALTIAEAASSPFSGVDVFELAGWTVVEGFPRPLFDQDVWDLRGILGRPKQLSGGQLIWDFTKINNSRWRLVAKELMIAYCAPAHPAVAQLPHAYRTPRALATTGRVRGLLFPWLNWLTSQGIASLREVTQEHCQRYLAVRSTIRDKHGRRLRAASPSQQRAVVTAVMDLAFYSDLFTNDRYHPSFRPWNFTPPAVVAGMPKQAENKTQPVPDHILQPLLAACLYIVDTLGPHLTVLLRQVESRPPRHGGARRPNPTFADLARALDEHRSTGDPLVEMTDRRVNERLAAGWNPDDPLLRVNFLALAVRVGCREVRSHMLTPGFRELAEDTVAKVGLAKPWGREVAAVPRADTQELVPWITPLHTQKAQDLAGVARQAALTVIAAVSGMRNSELAELLVGCRRTREVGPGMVRHSLASKIIKGQKLGGLEDEWVVLEEVHRAVELAEQVHLHAGPGESLFGRIGFHSGYTRALRPFVNGPLGRRLGLAPIPDGTVNLRMLRRTLAMELAYRPNGMLAAKIALKHLSVVTTEGYTARPGGAQAKLLAEVNEHEQERNLSLAAAEFRNFQQGILPSGTGAHELIDFFTHVDEELARQEATSPHVRSSDQDLRNLLAKRAGTLHLGTANYCWFADPGKALCLKLAGTPNATKPLAGMCDSARCPQATHHPCHRPIWAETVTQTKTFLGSLSRPQKTERIRLRAELDRAQRVLDEIDAAGSGPEQEIHADH</sequence>
<reference evidence="2" key="1">
    <citation type="journal article" date="2019" name="Int. J. Syst. Evol. Microbiol.">
        <title>The Global Catalogue of Microorganisms (GCM) 10K type strain sequencing project: providing services to taxonomists for standard genome sequencing and annotation.</title>
        <authorList>
            <consortium name="The Broad Institute Genomics Platform"/>
            <consortium name="The Broad Institute Genome Sequencing Center for Infectious Disease"/>
            <person name="Wu L."/>
            <person name="Ma J."/>
        </authorList>
    </citation>
    <scope>NUCLEOTIDE SEQUENCE [LARGE SCALE GENOMIC DNA]</scope>
    <source>
        <strain evidence="2">CGMCC 4.7323</strain>
    </source>
</reference>
<keyword evidence="2" id="KW-1185">Reference proteome</keyword>
<dbReference type="GeneID" id="301546833"/>
<dbReference type="InterPro" id="IPR011010">
    <property type="entry name" value="DNA_brk_join_enz"/>
</dbReference>
<protein>
    <submittedName>
        <fullName evidence="1">Integrase</fullName>
    </submittedName>
</protein>
<evidence type="ECO:0000313" key="1">
    <source>
        <dbReference type="EMBL" id="GGN36056.1"/>
    </source>
</evidence>
<organism evidence="1 2">
    <name type="scientific">Streptomyces kronopolitis</name>
    <dbReference type="NCBI Taxonomy" id="1612435"/>
    <lineage>
        <taxon>Bacteria</taxon>
        <taxon>Bacillati</taxon>
        <taxon>Actinomycetota</taxon>
        <taxon>Actinomycetes</taxon>
        <taxon>Kitasatosporales</taxon>
        <taxon>Streptomycetaceae</taxon>
        <taxon>Streptomyces</taxon>
    </lineage>
</organism>
<dbReference type="Proteomes" id="UP000600080">
    <property type="component" value="Unassembled WGS sequence"/>
</dbReference>
<gene>
    <name evidence="1" type="ORF">GCM10012285_09510</name>
</gene>
<dbReference type="RefSeq" id="WP_189096273.1">
    <property type="nucleotide sequence ID" value="NZ_BMND01000003.1"/>
</dbReference>